<dbReference type="VEuPathDB" id="TriTrypDB:TcCL_ESM05023"/>
<dbReference type="VEuPathDB" id="TriTrypDB:TcCLB.511303.60"/>
<evidence type="ECO:0000259" key="6">
    <source>
        <dbReference type="Pfam" id="PF08662"/>
    </source>
</evidence>
<evidence type="ECO:0000256" key="5">
    <source>
        <dbReference type="SAM" id="Coils"/>
    </source>
</evidence>
<dbReference type="EMBL" id="PRFA01000025">
    <property type="protein sequence ID" value="PWU94671.1"/>
    <property type="molecule type" value="Genomic_DNA"/>
</dbReference>
<feature type="domain" description="Translation initiation factor beta propellor-like" evidence="6">
    <location>
        <begin position="383"/>
        <end position="575"/>
    </location>
</feature>
<dbReference type="VEuPathDB" id="TriTrypDB:TCSYLVIO_008900"/>
<dbReference type="VEuPathDB" id="TriTrypDB:TCDM_05157"/>
<dbReference type="AlphaFoldDB" id="A0A2V2VEJ7"/>
<evidence type="ECO:0000313" key="7">
    <source>
        <dbReference type="EMBL" id="PWU94671.1"/>
    </source>
</evidence>
<dbReference type="OrthoDB" id="10250414at2759"/>
<name>A0A2V2VEJ7_TRYCR</name>
<organism evidence="7 8">
    <name type="scientific">Trypanosoma cruzi</name>
    <dbReference type="NCBI Taxonomy" id="5693"/>
    <lineage>
        <taxon>Eukaryota</taxon>
        <taxon>Discoba</taxon>
        <taxon>Euglenozoa</taxon>
        <taxon>Kinetoplastea</taxon>
        <taxon>Metakinetoplastina</taxon>
        <taxon>Trypanosomatida</taxon>
        <taxon>Trypanosomatidae</taxon>
        <taxon>Trypanosoma</taxon>
        <taxon>Schizotrypanum</taxon>
    </lineage>
</organism>
<dbReference type="VEuPathDB" id="TriTrypDB:BCY84_16801"/>
<dbReference type="Proteomes" id="UP000246121">
    <property type="component" value="Unassembled WGS sequence"/>
</dbReference>
<dbReference type="VEuPathDB" id="TriTrypDB:Tc_MARK_7588"/>
<dbReference type="VEuPathDB" id="TriTrypDB:TcYC6_0049070"/>
<dbReference type="GO" id="GO:0003723">
    <property type="term" value="F:RNA binding"/>
    <property type="evidence" value="ECO:0007669"/>
    <property type="project" value="UniProtKB-KW"/>
</dbReference>
<protein>
    <submittedName>
        <fullName evidence="7">Eukaryotic translation initiation factor 3 subunit b</fullName>
    </submittedName>
</protein>
<keyword evidence="5" id="KW-0175">Coiled coil</keyword>
<dbReference type="VEuPathDB" id="TriTrypDB:C3747_23g325"/>
<dbReference type="VEuPathDB" id="TriTrypDB:TcG_03363"/>
<dbReference type="GO" id="GO:0005852">
    <property type="term" value="C:eukaryotic translation initiation factor 3 complex"/>
    <property type="evidence" value="ECO:0007669"/>
    <property type="project" value="InterPro"/>
</dbReference>
<gene>
    <name evidence="7" type="ORF">C4B63_25g237</name>
</gene>
<dbReference type="VEuPathDB" id="TriTrypDB:ECC02_001500"/>
<reference evidence="7 8" key="1">
    <citation type="journal article" date="2018" name="Microb. Genom.">
        <title>Expanding an expanded genome: long-read sequencing of Trypanosoma cruzi.</title>
        <authorList>
            <person name="Berna L."/>
            <person name="Rodriguez M."/>
            <person name="Chiribao M.L."/>
            <person name="Parodi-Talice A."/>
            <person name="Pita S."/>
            <person name="Rijo G."/>
            <person name="Alvarez-Valin F."/>
            <person name="Robello C."/>
        </authorList>
    </citation>
    <scope>NUCLEOTIDE SEQUENCE [LARGE SCALE GENOMIC DNA]</scope>
    <source>
        <strain evidence="7 8">Dm28c</strain>
    </source>
</reference>
<dbReference type="GO" id="GO:0003743">
    <property type="term" value="F:translation initiation factor activity"/>
    <property type="evidence" value="ECO:0007669"/>
    <property type="project" value="UniProtKB-KW"/>
</dbReference>
<keyword evidence="3" id="KW-0694">RNA-binding</keyword>
<keyword evidence="1" id="KW-0963">Cytoplasm</keyword>
<dbReference type="Gene3D" id="2.130.10.10">
    <property type="entry name" value="YVTN repeat-like/Quinoprotein amine dehydrogenase"/>
    <property type="match status" value="1"/>
</dbReference>
<dbReference type="SUPFAM" id="SSF82171">
    <property type="entry name" value="DPP6 N-terminal domain-like"/>
    <property type="match status" value="1"/>
</dbReference>
<sequence>MTDDLQMSRHIIVNGLPNNVTPEKRVLFLRHMTKKVSEVLGHENFTIHLVLDETTGLVTGAFLSFATVANAEDALARLNLYRFTKTDVLTTYRWSALQAASAAKEEYKPPELTDDVDADLAHTMCEDIMARPQFFIKQGESFDVEWYWFNYMTLKDELYRKPRALKTDSLGQWTEMDRRQKKLESGLVYGPLTSVRPMPAWSTFGRMIISQHTSGLKVWGGRQMNMLFEVPDLDITAFLVSPQEKYLVVKTLNDLSVWDIRTAKKIRTLGGLDLVDAEKWPIARFCADDSLVAISHASLEPAAPGKLFIYRAESMRVLQAASSTTPKSYTFLVPGLKTVEWNPVVGTQLAVVMELSTNQGWKVVIQDIILEDNLVREEVIAQRNFLQAERLELLWHPQGTHLVVKIAKPHSTEYALFAIGTKSAAVSQLQVEKGLSAGRFAWQPSGPHFAVIFEDRTKVSELGSTSEIRIYNIKKQLKLLGRFMTSATHLFWAPRGARVVATNYSKSIMHFYGINDQGMVVQLEKHAIPVTDTAWDPTGRFYASWVSALKSQGDNHFRIFDLNGRELLNKPVRHLSHFSWRPLAAPVMTAEELKQVRENLSEYTQRYEQELKEQKEREEAEAQRVLRDKQERYIKRMRDIARFHSDKELMEKREQLIASSPWSRMWARRMKSLSAEETIVHEDVTEERIMHRRAIN</sequence>
<comment type="caution">
    <text evidence="7">The sequence shown here is derived from an EMBL/GenBank/DDBJ whole genome shotgun (WGS) entry which is preliminary data.</text>
</comment>
<feature type="coiled-coil region" evidence="5">
    <location>
        <begin position="590"/>
        <end position="632"/>
    </location>
</feature>
<dbReference type="GO" id="GO:0031369">
    <property type="term" value="F:translation initiation factor binding"/>
    <property type="evidence" value="ECO:0007669"/>
    <property type="project" value="InterPro"/>
</dbReference>
<dbReference type="VEuPathDB" id="TriTrypDB:TcBrA4_0134540"/>
<dbReference type="VEuPathDB" id="TriTrypDB:C4B63_25g237"/>
<dbReference type="InterPro" id="IPR013979">
    <property type="entry name" value="TIF_beta_prop-like"/>
</dbReference>
<accession>A0A2V2VEJ7</accession>
<evidence type="ECO:0000256" key="1">
    <source>
        <dbReference type="ARBA" id="ARBA00022490"/>
    </source>
</evidence>
<dbReference type="VEuPathDB" id="TriTrypDB:TcCLB.509177.68"/>
<dbReference type="PANTHER" id="PTHR14068">
    <property type="entry name" value="EUKARYOTIC TRANSLATION INITIATION FACTOR 3 EIF3 -RELATED"/>
    <property type="match status" value="1"/>
</dbReference>
<evidence type="ECO:0000256" key="3">
    <source>
        <dbReference type="ARBA" id="ARBA00022884"/>
    </source>
</evidence>
<dbReference type="InterPro" id="IPR015943">
    <property type="entry name" value="WD40/YVTN_repeat-like_dom_sf"/>
</dbReference>
<keyword evidence="4" id="KW-0648">Protein biosynthesis</keyword>
<evidence type="ECO:0000256" key="2">
    <source>
        <dbReference type="ARBA" id="ARBA00022540"/>
    </source>
</evidence>
<keyword evidence="2 7" id="KW-0396">Initiation factor</keyword>
<evidence type="ECO:0000256" key="4">
    <source>
        <dbReference type="ARBA" id="ARBA00022917"/>
    </source>
</evidence>
<proteinExistence type="predicted"/>
<dbReference type="InterPro" id="IPR011400">
    <property type="entry name" value="EIF3B"/>
</dbReference>
<dbReference type="Pfam" id="PF08662">
    <property type="entry name" value="eIF2A"/>
    <property type="match status" value="1"/>
</dbReference>
<dbReference type="PANTHER" id="PTHR14068:SF0">
    <property type="entry name" value="EUKARYOTIC TRANSLATION INITIATION FACTOR 3 SUBUNIT B"/>
    <property type="match status" value="1"/>
</dbReference>
<evidence type="ECO:0000313" key="8">
    <source>
        <dbReference type="Proteomes" id="UP000246121"/>
    </source>
</evidence>